<dbReference type="Proteomes" id="UP000722989">
    <property type="component" value="Unassembled WGS sequence"/>
</dbReference>
<accession>A0ABX0YAG3</accession>
<evidence type="ECO:0000313" key="3">
    <source>
        <dbReference type="Proteomes" id="UP000722989"/>
    </source>
</evidence>
<comment type="caution">
    <text evidence="2">The sequence shown here is derived from an EMBL/GenBank/DDBJ whole genome shotgun (WGS) entry which is preliminary data.</text>
</comment>
<feature type="compositionally biased region" description="Basic residues" evidence="1">
    <location>
        <begin position="126"/>
        <end position="140"/>
    </location>
</feature>
<evidence type="ECO:0000256" key="1">
    <source>
        <dbReference type="SAM" id="MobiDB-lite"/>
    </source>
</evidence>
<name>A0ABX0YAG3_9ACTN</name>
<feature type="region of interest" description="Disordered" evidence="1">
    <location>
        <begin position="67"/>
        <end position="140"/>
    </location>
</feature>
<dbReference type="RefSeq" id="WP_167929142.1">
    <property type="nucleotide sequence ID" value="NZ_JAATVY010000052.1"/>
</dbReference>
<protein>
    <submittedName>
        <fullName evidence="2">YjdF family protein</fullName>
    </submittedName>
</protein>
<organism evidence="2 3">
    <name type="scientific">Planosporangium thailandense</name>
    <dbReference type="NCBI Taxonomy" id="765197"/>
    <lineage>
        <taxon>Bacteria</taxon>
        <taxon>Bacillati</taxon>
        <taxon>Actinomycetota</taxon>
        <taxon>Actinomycetes</taxon>
        <taxon>Micromonosporales</taxon>
        <taxon>Micromonosporaceae</taxon>
        <taxon>Planosporangium</taxon>
    </lineage>
</organism>
<dbReference type="InterPro" id="IPR016787">
    <property type="entry name" value="UCP021328"/>
</dbReference>
<gene>
    <name evidence="2" type="ORF">HC031_31670</name>
</gene>
<feature type="compositionally biased region" description="Basic and acidic residues" evidence="1">
    <location>
        <begin position="112"/>
        <end position="125"/>
    </location>
</feature>
<dbReference type="Pfam" id="PF11208">
    <property type="entry name" value="DUF2992"/>
    <property type="match status" value="1"/>
</dbReference>
<keyword evidence="3" id="KW-1185">Reference proteome</keyword>
<sequence>METMTVYFGDPFWIAVLEQRHDGRVRAVRQVFGAEPTDAELYQYLLCHRTALLVRVERAAAVADDAPAPAPIRNPKRLARDAARAARRSRPTTAAQEAVKKDLELRVQTADQRGRQRREEHAERRRQVRRAKSRVRHRGR</sequence>
<evidence type="ECO:0000313" key="2">
    <source>
        <dbReference type="EMBL" id="NJC74239.1"/>
    </source>
</evidence>
<dbReference type="EMBL" id="JAATVY010000052">
    <property type="protein sequence ID" value="NJC74239.1"/>
    <property type="molecule type" value="Genomic_DNA"/>
</dbReference>
<reference evidence="2 3" key="1">
    <citation type="submission" date="2020-03" db="EMBL/GenBank/DDBJ databases">
        <title>WGS of the type strain of Planosporangium spp.</title>
        <authorList>
            <person name="Thawai C."/>
        </authorList>
    </citation>
    <scope>NUCLEOTIDE SEQUENCE [LARGE SCALE GENOMIC DNA]</scope>
    <source>
        <strain evidence="2 3">TBRC 5610</strain>
    </source>
</reference>
<proteinExistence type="predicted"/>
<dbReference type="PIRSF" id="PIRSF021328">
    <property type="entry name" value="UCP021328"/>
    <property type="match status" value="1"/>
</dbReference>